<dbReference type="GO" id="GO:0005886">
    <property type="term" value="C:plasma membrane"/>
    <property type="evidence" value="ECO:0007669"/>
    <property type="project" value="UniProtKB-SubCell"/>
</dbReference>
<keyword evidence="7 12" id="KW-0812">Transmembrane</keyword>
<keyword evidence="2" id="KW-0813">Transport</keyword>
<keyword evidence="10" id="KW-0443">Lipid metabolism</keyword>
<feature type="domain" description="EamA" evidence="13">
    <location>
        <begin position="48"/>
        <end position="115"/>
    </location>
</feature>
<evidence type="ECO:0000256" key="9">
    <source>
        <dbReference type="ARBA" id="ARBA00022989"/>
    </source>
</evidence>
<evidence type="ECO:0000313" key="17">
    <source>
        <dbReference type="Proteomes" id="UP000480164"/>
    </source>
</evidence>
<dbReference type="SUPFAM" id="SSF103481">
    <property type="entry name" value="Multidrug resistance efflux transporter EmrE"/>
    <property type="match status" value="1"/>
</dbReference>
<keyword evidence="6" id="KW-0441">Lipid A biosynthesis</keyword>
<dbReference type="InterPro" id="IPR000620">
    <property type="entry name" value="EamA_dom"/>
</dbReference>
<dbReference type="Proteomes" id="UP000424752">
    <property type="component" value="Chromosome"/>
</dbReference>
<keyword evidence="3" id="KW-1003">Cell membrane</keyword>
<dbReference type="GO" id="GO:0009103">
    <property type="term" value="P:lipopolysaccharide biosynthetic process"/>
    <property type="evidence" value="ECO:0007669"/>
    <property type="project" value="UniProtKB-KW"/>
</dbReference>
<feature type="transmembrane region" description="Helical" evidence="12">
    <location>
        <begin position="71"/>
        <end position="93"/>
    </location>
</feature>
<accession>A0A6L6GLH0</accession>
<evidence type="ECO:0000313" key="15">
    <source>
        <dbReference type="EMBL" id="QGU87233.1"/>
    </source>
</evidence>
<dbReference type="Proteomes" id="UP000480164">
    <property type="component" value="Unassembled WGS sequence"/>
</dbReference>
<evidence type="ECO:0000256" key="8">
    <source>
        <dbReference type="ARBA" id="ARBA00022985"/>
    </source>
</evidence>
<organism evidence="15 16">
    <name type="scientific">Erwinia sorbitola</name>
    <dbReference type="NCBI Taxonomy" id="2681984"/>
    <lineage>
        <taxon>Bacteria</taxon>
        <taxon>Pseudomonadati</taxon>
        <taxon>Pseudomonadota</taxon>
        <taxon>Gammaproteobacteria</taxon>
        <taxon>Enterobacterales</taxon>
        <taxon>Erwiniaceae</taxon>
        <taxon>Erwinia</taxon>
    </lineage>
</organism>
<evidence type="ECO:0000256" key="6">
    <source>
        <dbReference type="ARBA" id="ARBA00022556"/>
    </source>
</evidence>
<dbReference type="AlphaFoldDB" id="A0A6I6ESK0"/>
<evidence type="ECO:0000256" key="1">
    <source>
        <dbReference type="ARBA" id="ARBA00004651"/>
    </source>
</evidence>
<dbReference type="GO" id="GO:0022857">
    <property type="term" value="F:transmembrane transporter activity"/>
    <property type="evidence" value="ECO:0007669"/>
    <property type="project" value="InterPro"/>
</dbReference>
<dbReference type="Gene3D" id="1.10.3730.20">
    <property type="match status" value="1"/>
</dbReference>
<keyword evidence="8" id="KW-0448">Lipopolysaccharide biosynthesis</keyword>
<dbReference type="InterPro" id="IPR037185">
    <property type="entry name" value="EmrE-like"/>
</dbReference>
<protein>
    <submittedName>
        <fullName evidence="15">EamA family transporter</fullName>
    </submittedName>
</protein>
<dbReference type="GO" id="GO:0009245">
    <property type="term" value="P:lipid A biosynthetic process"/>
    <property type="evidence" value="ECO:0007669"/>
    <property type="project" value="UniProtKB-KW"/>
</dbReference>
<dbReference type="InterPro" id="IPR000390">
    <property type="entry name" value="Small_drug/metabolite_transptr"/>
</dbReference>
<dbReference type="EMBL" id="CP046509">
    <property type="protein sequence ID" value="QGU87233.1"/>
    <property type="molecule type" value="Genomic_DNA"/>
</dbReference>
<feature type="transmembrane region" description="Helical" evidence="12">
    <location>
        <begin position="100"/>
        <end position="117"/>
    </location>
</feature>
<dbReference type="EMBL" id="WLZX01000001">
    <property type="protein sequence ID" value="MTD26237.1"/>
    <property type="molecule type" value="Genomic_DNA"/>
</dbReference>
<evidence type="ECO:0000256" key="12">
    <source>
        <dbReference type="SAM" id="Phobius"/>
    </source>
</evidence>
<evidence type="ECO:0000313" key="16">
    <source>
        <dbReference type="Proteomes" id="UP000424752"/>
    </source>
</evidence>
<dbReference type="PANTHER" id="PTHR30561">
    <property type="entry name" value="SMR FAMILY PROTON-DEPENDENT DRUG EFFLUX TRANSPORTER SUGE"/>
    <property type="match status" value="1"/>
</dbReference>
<feature type="transmembrane region" description="Helical" evidence="12">
    <location>
        <begin position="6"/>
        <end position="26"/>
    </location>
</feature>
<accession>A0A6I6ESK0</accession>
<evidence type="ECO:0000256" key="7">
    <source>
        <dbReference type="ARBA" id="ARBA00022692"/>
    </source>
</evidence>
<evidence type="ECO:0000256" key="4">
    <source>
        <dbReference type="ARBA" id="ARBA00022516"/>
    </source>
</evidence>
<reference evidence="15 16" key="2">
    <citation type="submission" date="2019-12" db="EMBL/GenBank/DDBJ databases">
        <title>Erwinia sp. nov., isolated from droppings of birds in the Qinghai-Tiebt plateau of China.</title>
        <authorList>
            <person name="Ge Y."/>
        </authorList>
    </citation>
    <scope>NUCLEOTIDE SEQUENCE [LARGE SCALE GENOMIC DNA]</scope>
    <source>
        <strain evidence="15 16">J780</strain>
    </source>
</reference>
<keyword evidence="4" id="KW-0444">Lipid biosynthesis</keyword>
<reference evidence="14 17" key="1">
    <citation type="submission" date="2019-11" db="EMBL/GenBank/DDBJ databases">
        <title>Erwinia sp. nov., isolated from feces of birds in Tibet plateau of China.</title>
        <authorList>
            <person name="Ge Y."/>
        </authorList>
    </citation>
    <scope>NUCLEOTIDE SEQUENCE [LARGE SCALE GENOMIC DNA]</scope>
    <source>
        <strain evidence="14 17">J316</strain>
    </source>
</reference>
<evidence type="ECO:0000313" key="14">
    <source>
        <dbReference type="EMBL" id="MTD26237.1"/>
    </source>
</evidence>
<proteinExistence type="predicted"/>
<evidence type="ECO:0000256" key="3">
    <source>
        <dbReference type="ARBA" id="ARBA00022475"/>
    </source>
</evidence>
<gene>
    <name evidence="14" type="ORF">GK011_04655</name>
    <name evidence="15" type="ORF">GN242_08420</name>
</gene>
<dbReference type="RefSeq" id="WP_154751502.1">
    <property type="nucleotide sequence ID" value="NZ_CP046509.1"/>
</dbReference>
<feature type="transmembrane region" description="Helical" evidence="12">
    <location>
        <begin position="47"/>
        <end position="65"/>
    </location>
</feature>
<keyword evidence="11 12" id="KW-0472">Membrane</keyword>
<sequence>MSQLTLILWLLNVLVDTCGQLSFKAATRHSGQSSSLTWWRYMLCHGWIWLGVGCYVLQFVLWLAFLSLVPLSVGVMLGAISVVVIMIAGRLWFKERLSKWRIIGILLIALGVVAVGME</sequence>
<keyword evidence="5" id="KW-0997">Cell inner membrane</keyword>
<evidence type="ECO:0000256" key="11">
    <source>
        <dbReference type="ARBA" id="ARBA00023136"/>
    </source>
</evidence>
<dbReference type="KEGG" id="erwi:GN242_08420"/>
<keyword evidence="9 12" id="KW-1133">Transmembrane helix</keyword>
<evidence type="ECO:0000259" key="13">
    <source>
        <dbReference type="Pfam" id="PF00892"/>
    </source>
</evidence>
<evidence type="ECO:0000256" key="2">
    <source>
        <dbReference type="ARBA" id="ARBA00022448"/>
    </source>
</evidence>
<evidence type="ECO:0000256" key="5">
    <source>
        <dbReference type="ARBA" id="ARBA00022519"/>
    </source>
</evidence>
<name>A0A6I6ESK0_9GAMM</name>
<dbReference type="Pfam" id="PF00892">
    <property type="entry name" value="EamA"/>
    <property type="match status" value="1"/>
</dbReference>
<evidence type="ECO:0000256" key="10">
    <source>
        <dbReference type="ARBA" id="ARBA00023098"/>
    </source>
</evidence>
<keyword evidence="17" id="KW-1185">Reference proteome</keyword>
<dbReference type="PANTHER" id="PTHR30561:SF9">
    <property type="entry name" value="4-AMINO-4-DEOXY-L-ARABINOSE-PHOSPHOUNDECAPRENOL FLIPPASE SUBUNIT ARNF-RELATED"/>
    <property type="match status" value="1"/>
</dbReference>
<comment type="subcellular location">
    <subcellularLocation>
        <location evidence="1">Cell membrane</location>
        <topology evidence="1">Multi-pass membrane protein</topology>
    </subcellularLocation>
</comment>